<name>A0ABS0J4H2_9BACT</name>
<dbReference type="Proteomes" id="UP001194469">
    <property type="component" value="Unassembled WGS sequence"/>
</dbReference>
<dbReference type="RefSeq" id="WP_196608763.1">
    <property type="nucleotide sequence ID" value="NZ_VRYY01000142.1"/>
</dbReference>
<sequence length="322" mass="35040">MALFGKKDEEHAANLVFQQLRLAADRRARFYVVVRTRDGKQHSLPGLIESYEGPTLLIDMSTGVRLSSAWKGQTVECYFRIVAMAPQRTEQHFMFASRILDIRALSTGLIVELEKPAAIDSGQRRRSVRVRPVPELVGLLEMRRDQSSDDGPLPLAALDDYRRIIGVAAQNPLEGDAPTVPLAPAPAADQGPVPASSPASDPQPGLVDISAGGLRACIAPRAGEDGEKGPLTRGDKVVLRAILHWPGGAHQPLDVLLKGEISTRMHTGSVAGGVDVGVEYLLDGKIDADGTVTWVPVRDGVYRIAQWVNAVYMEYMRKVRSR</sequence>
<dbReference type="EMBL" id="VRYY01000142">
    <property type="protein sequence ID" value="MBG3876643.1"/>
    <property type="molecule type" value="Genomic_DNA"/>
</dbReference>
<proteinExistence type="predicted"/>
<protein>
    <recommendedName>
        <fullName evidence="4">PilZ domain-containing protein</fullName>
    </recommendedName>
</protein>
<evidence type="ECO:0000256" key="1">
    <source>
        <dbReference type="SAM" id="MobiDB-lite"/>
    </source>
</evidence>
<comment type="caution">
    <text evidence="2">The sequence shown here is derived from an EMBL/GenBank/DDBJ whole genome shotgun (WGS) entry which is preliminary data.</text>
</comment>
<feature type="compositionally biased region" description="Low complexity" evidence="1">
    <location>
        <begin position="177"/>
        <end position="188"/>
    </location>
</feature>
<gene>
    <name evidence="2" type="ORF">FVW20_06280</name>
</gene>
<evidence type="ECO:0000313" key="3">
    <source>
        <dbReference type="Proteomes" id="UP001194469"/>
    </source>
</evidence>
<organism evidence="2 3">
    <name type="scientific">Nitratidesulfovibrio oxamicus</name>
    <dbReference type="NCBI Taxonomy" id="32016"/>
    <lineage>
        <taxon>Bacteria</taxon>
        <taxon>Pseudomonadati</taxon>
        <taxon>Thermodesulfobacteriota</taxon>
        <taxon>Desulfovibrionia</taxon>
        <taxon>Desulfovibrionales</taxon>
        <taxon>Desulfovibrionaceae</taxon>
        <taxon>Nitratidesulfovibrio</taxon>
    </lineage>
</organism>
<accession>A0ABS0J4H2</accession>
<evidence type="ECO:0000313" key="2">
    <source>
        <dbReference type="EMBL" id="MBG3876643.1"/>
    </source>
</evidence>
<reference evidence="2 3" key="1">
    <citation type="submission" date="2019-08" db="EMBL/GenBank/DDBJ databases">
        <authorList>
            <person name="Luo N."/>
        </authorList>
    </citation>
    <scope>NUCLEOTIDE SEQUENCE [LARGE SCALE GENOMIC DNA]</scope>
    <source>
        <strain evidence="2 3">NCIMB 9442</strain>
    </source>
</reference>
<keyword evidence="3" id="KW-1185">Reference proteome</keyword>
<feature type="region of interest" description="Disordered" evidence="1">
    <location>
        <begin position="175"/>
        <end position="206"/>
    </location>
</feature>
<evidence type="ECO:0008006" key="4">
    <source>
        <dbReference type="Google" id="ProtNLM"/>
    </source>
</evidence>